<reference evidence="1" key="1">
    <citation type="submission" date="2023-07" db="EMBL/GenBank/DDBJ databases">
        <authorList>
            <consortium name="AG Swart"/>
            <person name="Singh M."/>
            <person name="Singh A."/>
            <person name="Seah K."/>
            <person name="Emmerich C."/>
        </authorList>
    </citation>
    <scope>NUCLEOTIDE SEQUENCE</scope>
    <source>
        <strain evidence="1">DP1</strain>
    </source>
</reference>
<protein>
    <submittedName>
        <fullName evidence="1">Uncharacterized protein</fullName>
    </submittedName>
</protein>
<keyword evidence="2" id="KW-1185">Reference proteome</keyword>
<gene>
    <name evidence="1" type="ORF">ECRASSUSDP1_LOCUS27690</name>
</gene>
<dbReference type="Proteomes" id="UP001295684">
    <property type="component" value="Unassembled WGS sequence"/>
</dbReference>
<dbReference type="AlphaFoldDB" id="A0AAD1Y7T3"/>
<proteinExistence type="predicted"/>
<dbReference type="InterPro" id="IPR009069">
    <property type="entry name" value="Cys_alpha_HP_mot_SF"/>
</dbReference>
<evidence type="ECO:0000313" key="2">
    <source>
        <dbReference type="Proteomes" id="UP001295684"/>
    </source>
</evidence>
<dbReference type="EMBL" id="CAMPGE010028571">
    <property type="protein sequence ID" value="CAI2386088.1"/>
    <property type="molecule type" value="Genomic_DNA"/>
</dbReference>
<comment type="caution">
    <text evidence="1">The sequence shown here is derived from an EMBL/GenBank/DDBJ whole genome shotgun (WGS) entry which is preliminary data.</text>
</comment>
<accession>A0AAD1Y7T3</accession>
<sequence length="106" mass="12592">MFHDTLSMTGEIHPCFTFKQRLINCVEQEPIYTRMCRTKKEDYNECHTKEKYKAAQYFIGNELHKQKIYSLPVYDEATDTFKDGPLPKDADGYFNTDKQVYYSDPQ</sequence>
<dbReference type="SUPFAM" id="SSF47072">
    <property type="entry name" value="Cysteine alpha-hairpin motif"/>
    <property type="match status" value="1"/>
</dbReference>
<name>A0AAD1Y7T3_EUPCR</name>
<evidence type="ECO:0000313" key="1">
    <source>
        <dbReference type="EMBL" id="CAI2386088.1"/>
    </source>
</evidence>
<organism evidence="1 2">
    <name type="scientific">Euplotes crassus</name>
    <dbReference type="NCBI Taxonomy" id="5936"/>
    <lineage>
        <taxon>Eukaryota</taxon>
        <taxon>Sar</taxon>
        <taxon>Alveolata</taxon>
        <taxon>Ciliophora</taxon>
        <taxon>Intramacronucleata</taxon>
        <taxon>Spirotrichea</taxon>
        <taxon>Hypotrichia</taxon>
        <taxon>Euplotida</taxon>
        <taxon>Euplotidae</taxon>
        <taxon>Moneuplotes</taxon>
    </lineage>
</organism>